<comment type="similarity">
    <text evidence="1">Belongs to the AfsR/DnrI/RedD regulatory family.</text>
</comment>
<evidence type="ECO:0000256" key="4">
    <source>
        <dbReference type="ARBA" id="ARBA00023163"/>
    </source>
</evidence>
<dbReference type="SMART" id="SM00862">
    <property type="entry name" value="Trans_reg_C"/>
    <property type="match status" value="1"/>
</dbReference>
<dbReference type="Pfam" id="PF13191">
    <property type="entry name" value="AAA_16"/>
    <property type="match status" value="1"/>
</dbReference>
<gene>
    <name evidence="8" type="ORF">G5V58_17135</name>
</gene>
<dbReference type="EMBL" id="CP049257">
    <property type="protein sequence ID" value="QIG44267.1"/>
    <property type="molecule type" value="Genomic_DNA"/>
</dbReference>
<dbReference type="SUPFAM" id="SSF48452">
    <property type="entry name" value="TPR-like"/>
    <property type="match status" value="1"/>
</dbReference>
<dbReference type="Proteomes" id="UP000502996">
    <property type="component" value="Chromosome"/>
</dbReference>
<dbReference type="InterPro" id="IPR016032">
    <property type="entry name" value="Sig_transdc_resp-reg_C-effctor"/>
</dbReference>
<dbReference type="Gene3D" id="3.40.50.300">
    <property type="entry name" value="P-loop containing nucleotide triphosphate hydrolases"/>
    <property type="match status" value="1"/>
</dbReference>
<dbReference type="PROSITE" id="PS51755">
    <property type="entry name" value="OMPR_PHOB"/>
    <property type="match status" value="1"/>
</dbReference>
<dbReference type="GO" id="GO:0003677">
    <property type="term" value="F:DNA binding"/>
    <property type="evidence" value="ECO:0007669"/>
    <property type="project" value="UniProtKB-UniRule"/>
</dbReference>
<evidence type="ECO:0000313" key="8">
    <source>
        <dbReference type="EMBL" id="QIG44267.1"/>
    </source>
</evidence>
<keyword evidence="3 5" id="KW-0238">DNA-binding</keyword>
<keyword evidence="9" id="KW-1185">Reference proteome</keyword>
<name>A0A6G6WGI5_9ACTN</name>
<sequence length="1044" mass="111512">MDVRVEVLGPLRVLVDGRPVELGPARRRALLAALAVDAGHVVPTDVLADRMWSGEPAPQATATIHAYVSRLRSALRTFDAEGREQPSPLRTQPPGYVLDVPRDRIDADVFADLVARARAESEPQQARALVGEALGLWRGAAAYLDVTAGFAAREADRLRELRLSAVELSVRLDLELGRHAALVDELGALLVAEPLREGLHAALMLALYRSGRQGEALQHFEDVRHLLADELGIDPGPELRRLHEQILRQDEELAAPPTTAARPTAAGEPAPPTEELTGATRIVGRADELRRLVAAAERARSGTATTVAVVGEAGIGKSRLLEELAARAAGTGTLVAWGHCWQHEGAPVLWPWVQALEALADRLEPAEVERALAGRGAGVAALVPRLGSAVTGTPSSLDGARVQLYDAVAGFLEVVARERPVLLLLEDVHWADRASRELVEYVATAVRQAPLAVVVSVRTHAESSALVGTELLTALARTGRAERLDLTGLDEAAVREYVVDRTGSVLDDATAGALTDRTGGNPFFVGELVRLLVTDASDDGEPVLPDTVPDSVRDVVLRRVERLPEADRTVLTVAAVVGRTFDLGLLAAAAGLDDEVVDEAVDRATALDIIRSDPGGLSRHRFVHALTQQALLEATGPARLRRLHGAVAAALGEREPERTAYHLAAAGSAADLERAVTLLTGVAEEAWRRGNLTETEAVLLRALELTFRLGAESGPAEMAVRVRLWSLYAATEGPGSPRETAQHEQAVRLVREHGGARDLLAAHQARLAYLLWIDDVVDLAQLVEEMERVAEGADDDLFRLAAAIARGHLLHLTGRLADSAAAWDRADALSEHVEVPVGVFPLDPRCQVPTWQAHVALQRDDAAAAQAHHARSLGRLPAMGPTTRAYIANTSALLCALGDDPEGAARFAAASRGPSLDLGLTQSLKHLDVVEAWARERLAPGTALDEVTAAIERAGAAPALAMRPTLRSLTVDVLLRAGDRDRARTQLDAAFADVEATGDVAHLAELHRQRALLTGDPAELDRAREVAAEQGALLFARRADATRL</sequence>
<reference evidence="8 9" key="1">
    <citation type="submission" date="2020-02" db="EMBL/GenBank/DDBJ databases">
        <title>Full genome sequence of Nocardioides sp. R-3366.</title>
        <authorList>
            <person name="Im W.-T."/>
        </authorList>
    </citation>
    <scope>NUCLEOTIDE SEQUENCE [LARGE SCALE GENOMIC DNA]</scope>
    <source>
        <strain evidence="8 9">R-3366</strain>
    </source>
</reference>
<accession>A0A6G6WGI5</accession>
<evidence type="ECO:0000256" key="6">
    <source>
        <dbReference type="SAM" id="MobiDB-lite"/>
    </source>
</evidence>
<feature type="domain" description="OmpR/PhoB-type" evidence="7">
    <location>
        <begin position="1"/>
        <end position="100"/>
    </location>
</feature>
<dbReference type="Gene3D" id="1.10.10.10">
    <property type="entry name" value="Winged helix-like DNA-binding domain superfamily/Winged helix DNA-binding domain"/>
    <property type="match status" value="1"/>
</dbReference>
<dbReference type="Pfam" id="PF03704">
    <property type="entry name" value="BTAD"/>
    <property type="match status" value="1"/>
</dbReference>
<dbReference type="GO" id="GO:0000160">
    <property type="term" value="P:phosphorelay signal transduction system"/>
    <property type="evidence" value="ECO:0007669"/>
    <property type="project" value="InterPro"/>
</dbReference>
<dbReference type="SUPFAM" id="SSF46894">
    <property type="entry name" value="C-terminal effector domain of the bipartite response regulators"/>
    <property type="match status" value="1"/>
</dbReference>
<feature type="DNA-binding region" description="OmpR/PhoB-type" evidence="5">
    <location>
        <begin position="1"/>
        <end position="100"/>
    </location>
</feature>
<dbReference type="SMART" id="SM01043">
    <property type="entry name" value="BTAD"/>
    <property type="match status" value="1"/>
</dbReference>
<evidence type="ECO:0000259" key="7">
    <source>
        <dbReference type="PROSITE" id="PS51755"/>
    </source>
</evidence>
<dbReference type="GO" id="GO:0006355">
    <property type="term" value="P:regulation of DNA-templated transcription"/>
    <property type="evidence" value="ECO:0007669"/>
    <property type="project" value="InterPro"/>
</dbReference>
<evidence type="ECO:0000256" key="2">
    <source>
        <dbReference type="ARBA" id="ARBA00023015"/>
    </source>
</evidence>
<dbReference type="RefSeq" id="WP_165235369.1">
    <property type="nucleotide sequence ID" value="NZ_CP049257.1"/>
</dbReference>
<protein>
    <submittedName>
        <fullName evidence="8">AAA family ATPase</fullName>
    </submittedName>
</protein>
<dbReference type="CDD" id="cd15831">
    <property type="entry name" value="BTAD"/>
    <property type="match status" value="1"/>
</dbReference>
<dbReference type="PANTHER" id="PTHR35807">
    <property type="entry name" value="TRANSCRIPTIONAL REGULATOR REDD-RELATED"/>
    <property type="match status" value="1"/>
</dbReference>
<dbReference type="AlphaFoldDB" id="A0A6G6WGI5"/>
<dbReference type="InterPro" id="IPR011990">
    <property type="entry name" value="TPR-like_helical_dom_sf"/>
</dbReference>
<feature type="region of interest" description="Disordered" evidence="6">
    <location>
        <begin position="251"/>
        <end position="275"/>
    </location>
</feature>
<evidence type="ECO:0000256" key="5">
    <source>
        <dbReference type="PROSITE-ProRule" id="PRU01091"/>
    </source>
</evidence>
<evidence type="ECO:0000256" key="1">
    <source>
        <dbReference type="ARBA" id="ARBA00005820"/>
    </source>
</evidence>
<dbReference type="Pfam" id="PF00486">
    <property type="entry name" value="Trans_reg_C"/>
    <property type="match status" value="1"/>
</dbReference>
<evidence type="ECO:0000256" key="3">
    <source>
        <dbReference type="ARBA" id="ARBA00023125"/>
    </source>
</evidence>
<dbReference type="PANTHER" id="PTHR35807:SF1">
    <property type="entry name" value="TRANSCRIPTIONAL REGULATOR REDD"/>
    <property type="match status" value="1"/>
</dbReference>
<keyword evidence="4" id="KW-0804">Transcription</keyword>
<organism evidence="8 9">
    <name type="scientific">Nocardioides anomalus</name>
    <dbReference type="NCBI Taxonomy" id="2712223"/>
    <lineage>
        <taxon>Bacteria</taxon>
        <taxon>Bacillati</taxon>
        <taxon>Actinomycetota</taxon>
        <taxon>Actinomycetes</taxon>
        <taxon>Propionibacteriales</taxon>
        <taxon>Nocardioidaceae</taxon>
        <taxon>Nocardioides</taxon>
    </lineage>
</organism>
<dbReference type="InterPro" id="IPR001867">
    <property type="entry name" value="OmpR/PhoB-type_DNA-bd"/>
</dbReference>
<evidence type="ECO:0000313" key="9">
    <source>
        <dbReference type="Proteomes" id="UP000502996"/>
    </source>
</evidence>
<proteinExistence type="inferred from homology"/>
<dbReference type="InterPro" id="IPR051677">
    <property type="entry name" value="AfsR-DnrI-RedD_regulator"/>
</dbReference>
<dbReference type="KEGG" id="nano:G5V58_17135"/>
<dbReference type="InterPro" id="IPR041664">
    <property type="entry name" value="AAA_16"/>
</dbReference>
<dbReference type="InterPro" id="IPR005158">
    <property type="entry name" value="BTAD"/>
</dbReference>
<dbReference type="Gene3D" id="1.25.40.10">
    <property type="entry name" value="Tetratricopeptide repeat domain"/>
    <property type="match status" value="1"/>
</dbReference>
<feature type="compositionally biased region" description="Low complexity" evidence="6">
    <location>
        <begin position="254"/>
        <end position="275"/>
    </location>
</feature>
<keyword evidence="2" id="KW-0805">Transcription regulation</keyword>
<dbReference type="InterPro" id="IPR036388">
    <property type="entry name" value="WH-like_DNA-bd_sf"/>
</dbReference>
<dbReference type="InterPro" id="IPR027417">
    <property type="entry name" value="P-loop_NTPase"/>
</dbReference>
<dbReference type="SUPFAM" id="SSF52540">
    <property type="entry name" value="P-loop containing nucleoside triphosphate hydrolases"/>
    <property type="match status" value="1"/>
</dbReference>